<feature type="region of interest" description="Disordered" evidence="1">
    <location>
        <begin position="34"/>
        <end position="60"/>
    </location>
</feature>
<reference evidence="2" key="1">
    <citation type="submission" date="2019-08" db="EMBL/GenBank/DDBJ databases">
        <title>The genome of the North American firefly Photinus pyralis.</title>
        <authorList>
            <consortium name="Photinus pyralis genome working group"/>
            <person name="Fallon T.R."/>
            <person name="Sander Lower S.E."/>
            <person name="Weng J.-K."/>
        </authorList>
    </citation>
    <scope>NUCLEOTIDE SEQUENCE</scope>
    <source>
        <strain evidence="2">TRF0915ILg1</strain>
        <tissue evidence="2">Whole body</tissue>
    </source>
</reference>
<evidence type="ECO:0000313" key="3">
    <source>
        <dbReference type="Proteomes" id="UP000801492"/>
    </source>
</evidence>
<dbReference type="OrthoDB" id="6613179at2759"/>
<sequence length="103" mass="11006">MKRVKESGAWYRNKKKTKQEIITKNKGAIIKFVKTSESESMPGPSGVSSSEASAAQNQEEVKVVQVPDTDDLLRPAIGSTNLSASHASAAIAEITFDGNDIGK</sequence>
<dbReference type="AlphaFoldDB" id="A0A8K0GBH0"/>
<dbReference type="Proteomes" id="UP000801492">
    <property type="component" value="Unassembled WGS sequence"/>
</dbReference>
<evidence type="ECO:0000256" key="1">
    <source>
        <dbReference type="SAM" id="MobiDB-lite"/>
    </source>
</evidence>
<keyword evidence="3" id="KW-1185">Reference proteome</keyword>
<accession>A0A8K0GBH0</accession>
<proteinExistence type="predicted"/>
<feature type="compositionally biased region" description="Low complexity" evidence="1">
    <location>
        <begin position="48"/>
        <end position="58"/>
    </location>
</feature>
<organism evidence="2 3">
    <name type="scientific">Ignelater luminosus</name>
    <name type="common">Cucubano</name>
    <name type="synonym">Pyrophorus luminosus</name>
    <dbReference type="NCBI Taxonomy" id="2038154"/>
    <lineage>
        <taxon>Eukaryota</taxon>
        <taxon>Metazoa</taxon>
        <taxon>Ecdysozoa</taxon>
        <taxon>Arthropoda</taxon>
        <taxon>Hexapoda</taxon>
        <taxon>Insecta</taxon>
        <taxon>Pterygota</taxon>
        <taxon>Neoptera</taxon>
        <taxon>Endopterygota</taxon>
        <taxon>Coleoptera</taxon>
        <taxon>Polyphaga</taxon>
        <taxon>Elateriformia</taxon>
        <taxon>Elateroidea</taxon>
        <taxon>Elateridae</taxon>
        <taxon>Agrypninae</taxon>
        <taxon>Pyrophorini</taxon>
        <taxon>Ignelater</taxon>
    </lineage>
</organism>
<protein>
    <submittedName>
        <fullName evidence="2">Uncharacterized protein</fullName>
    </submittedName>
</protein>
<comment type="caution">
    <text evidence="2">The sequence shown here is derived from an EMBL/GenBank/DDBJ whole genome shotgun (WGS) entry which is preliminary data.</text>
</comment>
<evidence type="ECO:0000313" key="2">
    <source>
        <dbReference type="EMBL" id="KAF2898605.1"/>
    </source>
</evidence>
<name>A0A8K0GBH0_IGNLU</name>
<gene>
    <name evidence="2" type="ORF">ILUMI_07570</name>
</gene>
<dbReference type="EMBL" id="VTPC01003388">
    <property type="protein sequence ID" value="KAF2898605.1"/>
    <property type="molecule type" value="Genomic_DNA"/>
</dbReference>